<gene>
    <name evidence="1" type="ORF">AYJ54_37280</name>
</gene>
<proteinExistence type="predicted"/>
<sequence>MLTRPTIFCFPPDRRARLELHQAFRIRQLHHKIITATPPTHSCWPPEKLRRPARAIAAELIFLSAHYILAPISILPCLCKLSGKARFFSTGRRWKKRVTIERKWPFLSA</sequence>
<organism evidence="1 2">
    <name type="scientific">Bradyrhizobium centrolobii</name>
    <dbReference type="NCBI Taxonomy" id="1505087"/>
    <lineage>
        <taxon>Bacteria</taxon>
        <taxon>Pseudomonadati</taxon>
        <taxon>Pseudomonadota</taxon>
        <taxon>Alphaproteobacteria</taxon>
        <taxon>Hyphomicrobiales</taxon>
        <taxon>Nitrobacteraceae</taxon>
        <taxon>Bradyrhizobium</taxon>
    </lineage>
</organism>
<reference evidence="1 2" key="1">
    <citation type="submission" date="2016-03" db="EMBL/GenBank/DDBJ databases">
        <title>Draft Genome Sequence of the Strain BR 10245 (Bradyrhizobium sp.) isolated from nodules of Centrolobium paraense.</title>
        <authorList>
            <person name="Simoes-Araujo J.L.Sr."/>
            <person name="Barauna A.C."/>
            <person name="Silva K."/>
            <person name="Zilli J.E."/>
        </authorList>
    </citation>
    <scope>NUCLEOTIDE SEQUENCE [LARGE SCALE GENOMIC DNA]</scope>
    <source>
        <strain evidence="1 2">BR 10245</strain>
    </source>
</reference>
<keyword evidence="2" id="KW-1185">Reference proteome</keyword>
<dbReference type="EMBL" id="LUUB01000005">
    <property type="protein sequence ID" value="OAF17009.1"/>
    <property type="molecule type" value="Genomic_DNA"/>
</dbReference>
<protein>
    <submittedName>
        <fullName evidence="1">Uncharacterized protein</fullName>
    </submittedName>
</protein>
<comment type="caution">
    <text evidence="1">The sequence shown here is derived from an EMBL/GenBank/DDBJ whole genome shotgun (WGS) entry which is preliminary data.</text>
</comment>
<dbReference type="STRING" id="1505087.AYJ54_37280"/>
<evidence type="ECO:0000313" key="1">
    <source>
        <dbReference type="EMBL" id="OAF17009.1"/>
    </source>
</evidence>
<dbReference type="AlphaFoldDB" id="A0A176Z8I9"/>
<dbReference type="Proteomes" id="UP000076959">
    <property type="component" value="Unassembled WGS sequence"/>
</dbReference>
<accession>A0A176Z8I9</accession>
<evidence type="ECO:0000313" key="2">
    <source>
        <dbReference type="Proteomes" id="UP000076959"/>
    </source>
</evidence>
<name>A0A176Z8I9_9BRAD</name>